<proteinExistence type="predicted"/>
<dbReference type="SUPFAM" id="SSF53474">
    <property type="entry name" value="alpha/beta-Hydrolases"/>
    <property type="match status" value="1"/>
</dbReference>
<dbReference type="RefSeq" id="WP_187553798.1">
    <property type="nucleotide sequence ID" value="NZ_BMZL01000002.1"/>
</dbReference>
<keyword evidence="4" id="KW-1185">Reference proteome</keyword>
<dbReference type="GO" id="GO:0016787">
    <property type="term" value="F:hydrolase activity"/>
    <property type="evidence" value="ECO:0007669"/>
    <property type="project" value="UniProtKB-KW"/>
</dbReference>
<dbReference type="EMBL" id="CP060719">
    <property type="protein sequence ID" value="QNN71285.1"/>
    <property type="molecule type" value="Genomic_DNA"/>
</dbReference>
<dbReference type="Pfam" id="PF20434">
    <property type="entry name" value="BD-FAE"/>
    <property type="match status" value="1"/>
</dbReference>
<dbReference type="PANTHER" id="PTHR48081:SF9">
    <property type="entry name" value="CARBOXYLESTERASE"/>
    <property type="match status" value="1"/>
</dbReference>
<dbReference type="PROSITE" id="PS51318">
    <property type="entry name" value="TAT"/>
    <property type="match status" value="1"/>
</dbReference>
<dbReference type="Gene3D" id="3.40.50.1820">
    <property type="entry name" value="alpha/beta hydrolase"/>
    <property type="match status" value="1"/>
</dbReference>
<name>A0A7G9STW0_9GAMM</name>
<dbReference type="InterPro" id="IPR006311">
    <property type="entry name" value="TAT_signal"/>
</dbReference>
<keyword evidence="1 3" id="KW-0378">Hydrolase</keyword>
<evidence type="ECO:0000313" key="3">
    <source>
        <dbReference type="EMBL" id="QNN71285.1"/>
    </source>
</evidence>
<feature type="domain" description="BD-FAE-like" evidence="2">
    <location>
        <begin position="58"/>
        <end position="243"/>
    </location>
</feature>
<accession>A0A7G9STW0</accession>
<protein>
    <submittedName>
        <fullName evidence="3">Alpha/beta hydrolase</fullName>
    </submittedName>
</protein>
<evidence type="ECO:0000256" key="1">
    <source>
        <dbReference type="ARBA" id="ARBA00022801"/>
    </source>
</evidence>
<gene>
    <name evidence="3" type="ORF">H9L16_06955</name>
</gene>
<evidence type="ECO:0000259" key="2">
    <source>
        <dbReference type="Pfam" id="PF20434"/>
    </source>
</evidence>
<dbReference type="Proteomes" id="UP000515804">
    <property type="component" value="Chromosome"/>
</dbReference>
<dbReference type="InterPro" id="IPR029058">
    <property type="entry name" value="AB_hydrolase_fold"/>
</dbReference>
<evidence type="ECO:0000313" key="4">
    <source>
        <dbReference type="Proteomes" id="UP000515804"/>
    </source>
</evidence>
<reference evidence="3 4" key="1">
    <citation type="submission" date="2020-08" db="EMBL/GenBank/DDBJ databases">
        <title>Genome sequence of Thermomonas carbonis KCTC 42013T.</title>
        <authorList>
            <person name="Hyun D.-W."/>
            <person name="Bae J.-W."/>
        </authorList>
    </citation>
    <scope>NUCLEOTIDE SEQUENCE [LARGE SCALE GENOMIC DNA]</scope>
    <source>
        <strain evidence="3 4">KCTC 42013</strain>
    </source>
</reference>
<dbReference type="KEGG" id="tcn:H9L16_06955"/>
<dbReference type="InterPro" id="IPR050300">
    <property type="entry name" value="GDXG_lipolytic_enzyme"/>
</dbReference>
<dbReference type="InterPro" id="IPR049492">
    <property type="entry name" value="BD-FAE-like_dom"/>
</dbReference>
<sequence>MTSTNHSPRRRGWLGPALLAATALLTSGCLRVAFTVANRGQPPADATAAYAPGARHGIDIYRPVAANGPAPVVVFFYGGSWQTGDRADYRFVGRRLASQGLLVLVADYRTYPATTFPGFVEDGASAVAWARAHAADWGGDPRCLFVAGHSAGAQIAALLATDRRYLEAHGMKPTDLAGTIALSGPHDFAITGDLVPIFGDRAEWPRAQPVNFIDGDEPAFLLVHGLRDTVVEAQDSRELAARLERAKVPATLQLLPEGTHSTPLVGVYDPKRVPGVLPAITRFVAACRPVEPG</sequence>
<dbReference type="PANTHER" id="PTHR48081">
    <property type="entry name" value="AB HYDROLASE SUPERFAMILY PROTEIN C4A8.06C"/>
    <property type="match status" value="1"/>
</dbReference>
<organism evidence="3 4">
    <name type="scientific">Thermomonas carbonis</name>
    <dbReference type="NCBI Taxonomy" id="1463158"/>
    <lineage>
        <taxon>Bacteria</taxon>
        <taxon>Pseudomonadati</taxon>
        <taxon>Pseudomonadota</taxon>
        <taxon>Gammaproteobacteria</taxon>
        <taxon>Lysobacterales</taxon>
        <taxon>Lysobacteraceae</taxon>
        <taxon>Thermomonas</taxon>
    </lineage>
</organism>
<dbReference type="AlphaFoldDB" id="A0A7G9STW0"/>